<organism evidence="8 9">
    <name type="scientific">Stephania cephalantha</name>
    <dbReference type="NCBI Taxonomy" id="152367"/>
    <lineage>
        <taxon>Eukaryota</taxon>
        <taxon>Viridiplantae</taxon>
        <taxon>Streptophyta</taxon>
        <taxon>Embryophyta</taxon>
        <taxon>Tracheophyta</taxon>
        <taxon>Spermatophyta</taxon>
        <taxon>Magnoliopsida</taxon>
        <taxon>Ranunculales</taxon>
        <taxon>Menispermaceae</taxon>
        <taxon>Menispermoideae</taxon>
        <taxon>Cissampelideae</taxon>
        <taxon>Stephania</taxon>
    </lineage>
</organism>
<dbReference type="SFLD" id="SFLDG00358">
    <property type="entry name" value="Main_(cytGST)"/>
    <property type="match status" value="1"/>
</dbReference>
<dbReference type="PROSITE" id="PS50404">
    <property type="entry name" value="GST_NTER"/>
    <property type="match status" value="1"/>
</dbReference>
<dbReference type="InterPro" id="IPR045073">
    <property type="entry name" value="Omega/Tau-like"/>
</dbReference>
<keyword evidence="2" id="KW-0808">Transferase</keyword>
<keyword evidence="9" id="KW-1185">Reference proteome</keyword>
<dbReference type="Gene3D" id="1.20.1050.10">
    <property type="match status" value="1"/>
</dbReference>
<dbReference type="SUPFAM" id="SSF52833">
    <property type="entry name" value="Thioredoxin-like"/>
    <property type="match status" value="1"/>
</dbReference>
<dbReference type="FunFam" id="1.20.1050.10:FF:000016">
    <property type="entry name" value="Glutathione S-transferase U9"/>
    <property type="match status" value="1"/>
</dbReference>
<dbReference type="InterPro" id="IPR004045">
    <property type="entry name" value="Glutathione_S-Trfase_N"/>
</dbReference>
<evidence type="ECO:0000259" key="7">
    <source>
        <dbReference type="PROSITE" id="PS50405"/>
    </source>
</evidence>
<dbReference type="EC" id="2.5.1.18" evidence="1"/>
<comment type="caution">
    <text evidence="8">The sequence shown here is derived from an EMBL/GenBank/DDBJ whole genome shotgun (WGS) entry which is preliminary data.</text>
</comment>
<dbReference type="SFLD" id="SFLDG01152">
    <property type="entry name" value="Main.3:_Omega-_and_Tau-like"/>
    <property type="match status" value="1"/>
</dbReference>
<dbReference type="PANTHER" id="PTHR11260:SF615">
    <property type="entry name" value="GLUTATHIONE S-TRANSFERASE U17"/>
    <property type="match status" value="1"/>
</dbReference>
<dbReference type="InterPro" id="IPR045074">
    <property type="entry name" value="GST_C_Tau"/>
</dbReference>
<dbReference type="FunFam" id="3.40.30.10:FF:000044">
    <property type="entry name" value="Glutathione S-transferase GSTU6"/>
    <property type="match status" value="1"/>
</dbReference>
<dbReference type="GO" id="GO:0009407">
    <property type="term" value="P:toxin catabolic process"/>
    <property type="evidence" value="ECO:0007669"/>
    <property type="project" value="UniProtKB-ARBA"/>
</dbReference>
<evidence type="ECO:0000259" key="6">
    <source>
        <dbReference type="PROSITE" id="PS50404"/>
    </source>
</evidence>
<feature type="compositionally biased region" description="Pro residues" evidence="5">
    <location>
        <begin position="35"/>
        <end position="46"/>
    </location>
</feature>
<evidence type="ECO:0000256" key="3">
    <source>
        <dbReference type="ARBA" id="ARBA00025743"/>
    </source>
</evidence>
<protein>
    <recommendedName>
        <fullName evidence="1">glutathione transferase</fullName>
        <ecNumber evidence="1">2.5.1.18</ecNumber>
    </recommendedName>
</protein>
<proteinExistence type="inferred from homology"/>
<comment type="catalytic activity">
    <reaction evidence="4">
        <text>RX + glutathione = an S-substituted glutathione + a halide anion + H(+)</text>
        <dbReference type="Rhea" id="RHEA:16437"/>
        <dbReference type="ChEBI" id="CHEBI:15378"/>
        <dbReference type="ChEBI" id="CHEBI:16042"/>
        <dbReference type="ChEBI" id="CHEBI:17792"/>
        <dbReference type="ChEBI" id="CHEBI:57925"/>
        <dbReference type="ChEBI" id="CHEBI:90779"/>
        <dbReference type="EC" id="2.5.1.18"/>
    </reaction>
</comment>
<dbReference type="InterPro" id="IPR036249">
    <property type="entry name" value="Thioredoxin-like_sf"/>
</dbReference>
<evidence type="ECO:0000256" key="2">
    <source>
        <dbReference type="ARBA" id="ARBA00022679"/>
    </source>
</evidence>
<dbReference type="EMBL" id="JBBNAG010000007">
    <property type="protein sequence ID" value="KAK9119488.1"/>
    <property type="molecule type" value="Genomic_DNA"/>
</dbReference>
<comment type="similarity">
    <text evidence="3">Belongs to the GST superfamily. Tau family.</text>
</comment>
<evidence type="ECO:0000256" key="4">
    <source>
        <dbReference type="ARBA" id="ARBA00047960"/>
    </source>
</evidence>
<dbReference type="CDD" id="cd03185">
    <property type="entry name" value="GST_C_Tau"/>
    <property type="match status" value="1"/>
</dbReference>
<dbReference type="Pfam" id="PF02798">
    <property type="entry name" value="GST_N"/>
    <property type="match status" value="1"/>
</dbReference>
<evidence type="ECO:0000313" key="9">
    <source>
        <dbReference type="Proteomes" id="UP001419268"/>
    </source>
</evidence>
<evidence type="ECO:0000313" key="8">
    <source>
        <dbReference type="EMBL" id="KAK9119488.1"/>
    </source>
</evidence>
<evidence type="ECO:0000256" key="1">
    <source>
        <dbReference type="ARBA" id="ARBA00012452"/>
    </source>
</evidence>
<dbReference type="InterPro" id="IPR036282">
    <property type="entry name" value="Glutathione-S-Trfase_C_sf"/>
</dbReference>
<gene>
    <name evidence="8" type="ORF">Scep_017581</name>
</gene>
<feature type="region of interest" description="Disordered" evidence="5">
    <location>
        <begin position="30"/>
        <end position="62"/>
    </location>
</feature>
<dbReference type="InterPro" id="IPR010987">
    <property type="entry name" value="Glutathione-S-Trfase_C-like"/>
</dbReference>
<dbReference type="Gene3D" id="3.40.30.10">
    <property type="entry name" value="Glutaredoxin"/>
    <property type="match status" value="1"/>
</dbReference>
<dbReference type="Proteomes" id="UP001419268">
    <property type="component" value="Unassembled WGS sequence"/>
</dbReference>
<dbReference type="InterPro" id="IPR004046">
    <property type="entry name" value="GST_C"/>
</dbReference>
<dbReference type="GO" id="GO:0004364">
    <property type="term" value="F:glutathione transferase activity"/>
    <property type="evidence" value="ECO:0007669"/>
    <property type="project" value="UniProtKB-EC"/>
</dbReference>
<dbReference type="GO" id="GO:0005737">
    <property type="term" value="C:cytoplasm"/>
    <property type="evidence" value="ECO:0007669"/>
    <property type="project" value="TreeGrafter"/>
</dbReference>
<dbReference type="InterPro" id="IPR040079">
    <property type="entry name" value="Glutathione_S-Trfase"/>
</dbReference>
<dbReference type="Pfam" id="PF00043">
    <property type="entry name" value="GST_C"/>
    <property type="match status" value="1"/>
</dbReference>
<dbReference type="PANTHER" id="PTHR11260">
    <property type="entry name" value="GLUTATHIONE S-TRANSFERASE, GST, SUPERFAMILY, GST DOMAIN CONTAINING"/>
    <property type="match status" value="1"/>
</dbReference>
<feature type="domain" description="GST N-terminal" evidence="6">
    <location>
        <begin position="70"/>
        <end position="150"/>
    </location>
</feature>
<dbReference type="GO" id="GO:0006749">
    <property type="term" value="P:glutathione metabolic process"/>
    <property type="evidence" value="ECO:0007669"/>
    <property type="project" value="InterPro"/>
</dbReference>
<dbReference type="PROSITE" id="PS50405">
    <property type="entry name" value="GST_CTER"/>
    <property type="match status" value="1"/>
</dbReference>
<dbReference type="SUPFAM" id="SSF47616">
    <property type="entry name" value="GST C-terminal domain-like"/>
    <property type="match status" value="1"/>
</dbReference>
<reference evidence="8 9" key="1">
    <citation type="submission" date="2024-01" db="EMBL/GenBank/DDBJ databases">
        <title>Genome assemblies of Stephania.</title>
        <authorList>
            <person name="Yang L."/>
        </authorList>
    </citation>
    <scope>NUCLEOTIDE SEQUENCE [LARGE SCALE GENOMIC DNA]</scope>
    <source>
        <strain evidence="8">JXDWG</strain>
        <tissue evidence="8">Leaf</tissue>
    </source>
</reference>
<accession>A0AAP0IPR7</accession>
<dbReference type="SFLD" id="SFLDS00019">
    <property type="entry name" value="Glutathione_Transferase_(cytos"/>
    <property type="match status" value="1"/>
</dbReference>
<feature type="domain" description="GST C-terminal" evidence="7">
    <location>
        <begin position="156"/>
        <end position="287"/>
    </location>
</feature>
<evidence type="ECO:0000256" key="5">
    <source>
        <dbReference type="SAM" id="MobiDB-lite"/>
    </source>
</evidence>
<sequence>MQRDKMERQEETREMQDRLARMEALLMQHLGIRPHVPPTPRTPPSPVTERYGPQSDDHPGEATMAASDDLEVKLIGKWSSPFAVRPRIALNLKSIEYEYLNENYLIAKSDLLLKSNPVYKKVPVLLHRGRPICESLVILQYIDEQWRHGPSILPSNPYDRAIARFWAAYIDDKLAPAMLGMKAEREEAKAEAMEKMKAEMEVMEKVFKDLSRGGGFFGGEEVGLVDIVLGSFLAAVRVFESVKGEKVIDEEKTPGLVGWAQRFCAHVAVRDVLPETHKLLEYAKKAFFIKPLVDK</sequence>
<name>A0AAP0IPR7_9MAGN</name>
<dbReference type="CDD" id="cd03058">
    <property type="entry name" value="GST_N_Tau"/>
    <property type="match status" value="1"/>
</dbReference>
<dbReference type="AlphaFoldDB" id="A0AAP0IPR7"/>